<dbReference type="Proteomes" id="UP000188181">
    <property type="component" value="Chromosome"/>
</dbReference>
<evidence type="ECO:0000256" key="3">
    <source>
        <dbReference type="ARBA" id="ARBA00022801"/>
    </source>
</evidence>
<evidence type="ECO:0000256" key="4">
    <source>
        <dbReference type="ARBA" id="ARBA00022837"/>
    </source>
</evidence>
<organism evidence="6 7">
    <name type="scientific">Limihaloglobus sulfuriphilus</name>
    <dbReference type="NCBI Taxonomy" id="1851148"/>
    <lineage>
        <taxon>Bacteria</taxon>
        <taxon>Pseudomonadati</taxon>
        <taxon>Planctomycetota</taxon>
        <taxon>Phycisphaerae</taxon>
        <taxon>Sedimentisphaerales</taxon>
        <taxon>Sedimentisphaeraceae</taxon>
        <taxon>Limihaloglobus</taxon>
    </lineage>
</organism>
<sequence>MKRRDFIKFSMFLSAGSFVGRTFAGEKDLKPNFIFFLADDLGWGDLGCYGHPKVKTPNIDRLARQGTSFTSFYVNSPVCSPTRAGIMTGQFPSRHGFHTQIFGNPRRVKEMKIAEYLDPDVVLLPRILKRAGYETAHIGKWHLAFHGGTSPPRPEQYGIDFSRTIEFDKDKIGTGWKEHRSSECFADQALEFLKQRDKEKPFLMQLWFNDPHNPYYPTNEHLKAYPKMPANDKMTKYWAIITEMDKQIGRILDKVEQDGISRNTYIIFSSDNGPGDPSDLSANEIAALGSAGPFRGTKGSLYEGGVRTPFIVACPGKVPAGRIDEKTQISGVDLLPTFCSLAQASLPENYKSDGQDMSEAFAGKVQQRSKPLMWFYPIRYRAATINQSPVLSILDGDWKLLTNPNDSRTELFKLDTDLTETDNLVNQYPDVTKRLKSQLLNWYRSLPANTIEPGAGELTFPWPGEKWDAVTESLDN</sequence>
<dbReference type="InterPro" id="IPR024607">
    <property type="entry name" value="Sulfatase_CS"/>
</dbReference>
<dbReference type="InterPro" id="IPR050738">
    <property type="entry name" value="Sulfatase"/>
</dbReference>
<dbReference type="GO" id="GO:0004065">
    <property type="term" value="F:arylsulfatase activity"/>
    <property type="evidence" value="ECO:0007669"/>
    <property type="project" value="UniProtKB-EC"/>
</dbReference>
<dbReference type="KEGG" id="pbas:SMSP2_01381"/>
<name>A0A1Q2MFE7_9BACT</name>
<dbReference type="PANTHER" id="PTHR42693:SF33">
    <property type="entry name" value="ARYLSULFATASE"/>
    <property type="match status" value="1"/>
</dbReference>
<keyword evidence="2" id="KW-0479">Metal-binding</keyword>
<feature type="domain" description="Sulfatase N-terminal" evidence="5">
    <location>
        <begin position="31"/>
        <end position="343"/>
    </location>
</feature>
<dbReference type="InterPro" id="IPR017850">
    <property type="entry name" value="Alkaline_phosphatase_core_sf"/>
</dbReference>
<gene>
    <name evidence="6" type="primary">atsA_17</name>
    <name evidence="6" type="ORF">SMSP2_01381</name>
</gene>
<dbReference type="PROSITE" id="PS00149">
    <property type="entry name" value="SULFATASE_2"/>
    <property type="match status" value="1"/>
</dbReference>
<protein>
    <submittedName>
        <fullName evidence="6">Arylsulfatase</fullName>
        <ecNumber evidence="6">3.1.6.1</ecNumber>
    </submittedName>
</protein>
<dbReference type="PROSITE" id="PS00523">
    <property type="entry name" value="SULFATASE_1"/>
    <property type="match status" value="1"/>
</dbReference>
<dbReference type="Pfam" id="PF00884">
    <property type="entry name" value="Sulfatase"/>
    <property type="match status" value="1"/>
</dbReference>
<dbReference type="InterPro" id="IPR000917">
    <property type="entry name" value="Sulfatase_N"/>
</dbReference>
<dbReference type="EC" id="3.1.6.1" evidence="6"/>
<dbReference type="OrthoDB" id="9803751at2"/>
<dbReference type="STRING" id="1851148.SMSP2_01381"/>
<dbReference type="GO" id="GO:0046872">
    <property type="term" value="F:metal ion binding"/>
    <property type="evidence" value="ECO:0007669"/>
    <property type="project" value="UniProtKB-KW"/>
</dbReference>
<keyword evidence="7" id="KW-1185">Reference proteome</keyword>
<evidence type="ECO:0000313" key="6">
    <source>
        <dbReference type="EMBL" id="AQQ71017.1"/>
    </source>
</evidence>
<reference evidence="7" key="1">
    <citation type="submission" date="2017-02" db="EMBL/GenBank/DDBJ databases">
        <title>Comparative genomics and description of representatives of a novel lineage of planctomycetes thriving in anoxic sediments.</title>
        <authorList>
            <person name="Spring S."/>
            <person name="Bunk B."/>
            <person name="Sproer C."/>
        </authorList>
    </citation>
    <scope>NUCLEOTIDE SEQUENCE [LARGE SCALE GENOMIC DNA]</scope>
    <source>
        <strain evidence="7">SM-Chi-D1</strain>
    </source>
</reference>
<dbReference type="EMBL" id="CP019646">
    <property type="protein sequence ID" value="AQQ71017.1"/>
    <property type="molecule type" value="Genomic_DNA"/>
</dbReference>
<dbReference type="SUPFAM" id="SSF53649">
    <property type="entry name" value="Alkaline phosphatase-like"/>
    <property type="match status" value="1"/>
</dbReference>
<evidence type="ECO:0000256" key="2">
    <source>
        <dbReference type="ARBA" id="ARBA00022723"/>
    </source>
</evidence>
<dbReference type="RefSeq" id="WP_146683237.1">
    <property type="nucleotide sequence ID" value="NZ_CP019646.1"/>
</dbReference>
<proteinExistence type="inferred from homology"/>
<comment type="similarity">
    <text evidence="1">Belongs to the sulfatase family.</text>
</comment>
<dbReference type="Gene3D" id="3.40.720.10">
    <property type="entry name" value="Alkaline Phosphatase, subunit A"/>
    <property type="match status" value="1"/>
</dbReference>
<dbReference type="AlphaFoldDB" id="A0A1Q2MFE7"/>
<accession>A0A1Q2MFE7</accession>
<evidence type="ECO:0000259" key="5">
    <source>
        <dbReference type="Pfam" id="PF00884"/>
    </source>
</evidence>
<keyword evidence="3 6" id="KW-0378">Hydrolase</keyword>
<evidence type="ECO:0000313" key="7">
    <source>
        <dbReference type="Proteomes" id="UP000188181"/>
    </source>
</evidence>
<keyword evidence="4" id="KW-0106">Calcium</keyword>
<dbReference type="Gene3D" id="3.30.1120.10">
    <property type="match status" value="1"/>
</dbReference>
<evidence type="ECO:0000256" key="1">
    <source>
        <dbReference type="ARBA" id="ARBA00008779"/>
    </source>
</evidence>
<dbReference type="PANTHER" id="PTHR42693">
    <property type="entry name" value="ARYLSULFATASE FAMILY MEMBER"/>
    <property type="match status" value="1"/>
</dbReference>